<feature type="domain" description="BON" evidence="3">
    <location>
        <begin position="68"/>
        <end position="138"/>
    </location>
</feature>
<feature type="signal peptide" evidence="2">
    <location>
        <begin position="1"/>
        <end position="31"/>
    </location>
</feature>
<keyword evidence="5" id="KW-1185">Reference proteome</keyword>
<dbReference type="InterPro" id="IPR007055">
    <property type="entry name" value="BON_dom"/>
</dbReference>
<proteinExistence type="predicted"/>
<sequence>MSINTIKANSRGPLRLVAAALCVAVSLSAHAQGSSNASAVSGTQPGIQPGVQPGIQRATPPVAASSGADRALAVNVRHALKAARKQGLKSSFIRVRARDGVVTLSGVVASESQIELAASVAQGVNGVQSVTTKLVIRDDEGIKGSQ</sequence>
<keyword evidence="2" id="KW-0732">Signal</keyword>
<accession>A0A2S4LW76</accession>
<evidence type="ECO:0000256" key="2">
    <source>
        <dbReference type="SAM" id="SignalP"/>
    </source>
</evidence>
<comment type="caution">
    <text evidence="4">The sequence shown here is derived from an EMBL/GenBank/DDBJ whole genome shotgun (WGS) entry which is preliminary data.</text>
</comment>
<name>A0A2S4LW76_9BURK</name>
<dbReference type="PANTHER" id="PTHR34606">
    <property type="entry name" value="BON DOMAIN-CONTAINING PROTEIN"/>
    <property type="match status" value="1"/>
</dbReference>
<dbReference type="Gene3D" id="3.30.1340.30">
    <property type="match status" value="1"/>
</dbReference>
<dbReference type="RefSeq" id="WP_244193382.1">
    <property type="nucleotide sequence ID" value="NZ_PQGA01000022.1"/>
</dbReference>
<dbReference type="Proteomes" id="UP000237381">
    <property type="component" value="Unassembled WGS sequence"/>
</dbReference>
<dbReference type="PROSITE" id="PS50914">
    <property type="entry name" value="BON"/>
    <property type="match status" value="1"/>
</dbReference>
<dbReference type="EMBL" id="PQGA01000022">
    <property type="protein sequence ID" value="POR46696.1"/>
    <property type="molecule type" value="Genomic_DNA"/>
</dbReference>
<evidence type="ECO:0000256" key="1">
    <source>
        <dbReference type="SAM" id="MobiDB-lite"/>
    </source>
</evidence>
<gene>
    <name evidence="4" type="ORF">B0G62_12212</name>
</gene>
<reference evidence="4 5" key="1">
    <citation type="submission" date="2018-01" db="EMBL/GenBank/DDBJ databases">
        <title>Genomic Encyclopedia of Type Strains, Phase III (KMG-III): the genomes of soil and plant-associated and newly described type strains.</title>
        <authorList>
            <person name="Whitman W."/>
        </authorList>
    </citation>
    <scope>NUCLEOTIDE SEQUENCE [LARGE SCALE GENOMIC DNA]</scope>
    <source>
        <strain evidence="4 5">JCM 18070</strain>
    </source>
</reference>
<feature type="compositionally biased region" description="Polar residues" evidence="1">
    <location>
        <begin position="35"/>
        <end position="46"/>
    </location>
</feature>
<dbReference type="PANTHER" id="PTHR34606:SF15">
    <property type="entry name" value="BON DOMAIN-CONTAINING PROTEIN"/>
    <property type="match status" value="1"/>
</dbReference>
<evidence type="ECO:0000259" key="3">
    <source>
        <dbReference type="PROSITE" id="PS50914"/>
    </source>
</evidence>
<evidence type="ECO:0000313" key="5">
    <source>
        <dbReference type="Proteomes" id="UP000237381"/>
    </source>
</evidence>
<dbReference type="AlphaFoldDB" id="A0A2S4LW76"/>
<feature type="chain" id="PRO_5015515982" evidence="2">
    <location>
        <begin position="32"/>
        <end position="146"/>
    </location>
</feature>
<feature type="region of interest" description="Disordered" evidence="1">
    <location>
        <begin position="35"/>
        <end position="64"/>
    </location>
</feature>
<protein>
    <submittedName>
        <fullName evidence="4">BON domain-containing protein</fullName>
    </submittedName>
</protein>
<evidence type="ECO:0000313" key="4">
    <source>
        <dbReference type="EMBL" id="POR46696.1"/>
    </source>
</evidence>
<dbReference type="InterPro" id="IPR051686">
    <property type="entry name" value="Lipoprotein_DolP"/>
</dbReference>
<dbReference type="Pfam" id="PF04972">
    <property type="entry name" value="BON"/>
    <property type="match status" value="1"/>
</dbReference>
<organism evidence="4 5">
    <name type="scientific">Paraburkholderia eburnea</name>
    <dbReference type="NCBI Taxonomy" id="1189126"/>
    <lineage>
        <taxon>Bacteria</taxon>
        <taxon>Pseudomonadati</taxon>
        <taxon>Pseudomonadota</taxon>
        <taxon>Betaproteobacteria</taxon>
        <taxon>Burkholderiales</taxon>
        <taxon>Burkholderiaceae</taxon>
        <taxon>Paraburkholderia</taxon>
    </lineage>
</organism>